<dbReference type="SMART" id="SM00880">
    <property type="entry name" value="CHAD"/>
    <property type="match status" value="1"/>
</dbReference>
<accession>A0A7M1AT13</accession>
<evidence type="ECO:0000313" key="2">
    <source>
        <dbReference type="EMBL" id="QOP40563.1"/>
    </source>
</evidence>
<feature type="domain" description="CHAD" evidence="1">
    <location>
        <begin position="1"/>
        <end position="257"/>
    </location>
</feature>
<keyword evidence="3" id="KW-1185">Reference proteome</keyword>
<name>A0A7M1AT13_9BACT</name>
<dbReference type="InterPro" id="IPR007899">
    <property type="entry name" value="CHAD_dom"/>
</dbReference>
<dbReference type="PANTHER" id="PTHR39339:SF1">
    <property type="entry name" value="CHAD DOMAIN-CONTAINING PROTEIN"/>
    <property type="match status" value="1"/>
</dbReference>
<dbReference type="KEGG" id="smax:FJR03_01930"/>
<dbReference type="PROSITE" id="PS51708">
    <property type="entry name" value="CHAD"/>
    <property type="match status" value="1"/>
</dbReference>
<dbReference type="Pfam" id="PF05235">
    <property type="entry name" value="CHAD"/>
    <property type="match status" value="1"/>
</dbReference>
<evidence type="ECO:0000313" key="3">
    <source>
        <dbReference type="Proteomes" id="UP000593910"/>
    </source>
</evidence>
<dbReference type="AlphaFoldDB" id="A0A7M1AT13"/>
<dbReference type="EMBL" id="CP041165">
    <property type="protein sequence ID" value="QOP40563.1"/>
    <property type="molecule type" value="Genomic_DNA"/>
</dbReference>
<proteinExistence type="predicted"/>
<dbReference type="RefSeq" id="WP_193113984.1">
    <property type="nucleotide sequence ID" value="NZ_CP041165.1"/>
</dbReference>
<gene>
    <name evidence="2" type="ORF">FJR03_01930</name>
</gene>
<sequence length="257" mass="30732">MQKNSLKAYLIEQFDQAIEKLPLISEKSDIEHLHKLRVTLRRLRSLVKLYLIEPSTFNHTLKSFIEPTNQLRELDVFLSSLDPLEYPTLTKDIQTYRSECFTKVWNEAFRTKFLKNLSLLKEKLLKLPLSYDSSWLLTTTQLHKQNTFIAFEHLEEQPSTKKMHKLRIEFKVLRYALEFIHQSKIKDYSKTIKECKLIQKHLGMVQDYANQLEWLQHFCEKKPSKECQKLIKERTEILEALKRNISEPHKNKNSSKR</sequence>
<dbReference type="InterPro" id="IPR038186">
    <property type="entry name" value="CHAD_dom_sf"/>
</dbReference>
<dbReference type="PANTHER" id="PTHR39339">
    <property type="entry name" value="SLR1444 PROTEIN"/>
    <property type="match status" value="1"/>
</dbReference>
<protein>
    <submittedName>
        <fullName evidence="2">CHAD domain-containing protein</fullName>
    </submittedName>
</protein>
<evidence type="ECO:0000259" key="1">
    <source>
        <dbReference type="PROSITE" id="PS51708"/>
    </source>
</evidence>
<dbReference type="Proteomes" id="UP000593910">
    <property type="component" value="Chromosome"/>
</dbReference>
<organism evidence="2 3">
    <name type="scientific">Sulfurimonas marina</name>
    <dbReference type="NCBI Taxonomy" id="2590551"/>
    <lineage>
        <taxon>Bacteria</taxon>
        <taxon>Pseudomonadati</taxon>
        <taxon>Campylobacterota</taxon>
        <taxon>Epsilonproteobacteria</taxon>
        <taxon>Campylobacterales</taxon>
        <taxon>Sulfurimonadaceae</taxon>
        <taxon>Sulfurimonas</taxon>
    </lineage>
</organism>
<dbReference type="Gene3D" id="1.40.20.10">
    <property type="entry name" value="CHAD domain"/>
    <property type="match status" value="2"/>
</dbReference>
<reference evidence="2 3" key="1">
    <citation type="submission" date="2019-06" db="EMBL/GenBank/DDBJ databases">
        <title>Sulfurimonas gotlandica sp. nov., a chemoautotrophic and psychrotolerant epsilonproteobacterium isolated from a pelagic redoxcline, and an emended description of the genus Sulfurimonas.</title>
        <authorList>
            <person name="Wang S."/>
            <person name="Jiang L."/>
            <person name="Shao Z."/>
        </authorList>
    </citation>
    <scope>NUCLEOTIDE SEQUENCE [LARGE SCALE GENOMIC DNA]</scope>
    <source>
        <strain evidence="2 3">B2</strain>
    </source>
</reference>